<evidence type="ECO:0000313" key="4">
    <source>
        <dbReference type="Proteomes" id="UP000198564"/>
    </source>
</evidence>
<dbReference type="NCBIfam" id="TIGR01493">
    <property type="entry name" value="HAD-SF-IA-v2"/>
    <property type="match status" value="1"/>
</dbReference>
<dbReference type="InterPro" id="IPR041492">
    <property type="entry name" value="HAD_2"/>
</dbReference>
<dbReference type="Gene3D" id="3.40.50.1000">
    <property type="entry name" value="HAD superfamily/HAD-like"/>
    <property type="match status" value="1"/>
</dbReference>
<dbReference type="InterPro" id="IPR023198">
    <property type="entry name" value="PGP-like_dom2"/>
</dbReference>
<keyword evidence="2" id="KW-0378">Hydrolase</keyword>
<dbReference type="SFLD" id="SFLDG01129">
    <property type="entry name" value="C1.5:_HAD__Beta-PGM__Phosphata"/>
    <property type="match status" value="1"/>
</dbReference>
<dbReference type="Pfam" id="PF13419">
    <property type="entry name" value="HAD_2"/>
    <property type="match status" value="1"/>
</dbReference>
<gene>
    <name evidence="3" type="ORF">SAMN04488113_1111</name>
</gene>
<sequence length="222" mass="25804">MIKTVLFDMNETLLDLTPLKEAFGRYFQDKHVVKYWFSKLLHSSTVIGGLNDYVDFGKLSEAALESVFIENDKELTEDIKTDILGTFKHLPAYDDVFEALERLKEAEIKIIPVTNSSNEMLEAQLAHSGLKDLVDTYYSVDAVERFKPFKNMYQFVLEKEALEADETVLVATHDWDLYGAKKEGLVTAYIKRKKDQYNPYYLKPDLKETHLVRLIEEIIQYK</sequence>
<dbReference type="PRINTS" id="PR00413">
    <property type="entry name" value="HADHALOGNASE"/>
</dbReference>
<dbReference type="NCBIfam" id="TIGR01428">
    <property type="entry name" value="HAD_type_II"/>
    <property type="match status" value="1"/>
</dbReference>
<dbReference type="RefSeq" id="WP_091633904.1">
    <property type="nucleotide sequence ID" value="NZ_FNYW01000011.1"/>
</dbReference>
<name>A0A1H6SVA0_9LACT</name>
<dbReference type="AlphaFoldDB" id="A0A1H6SVA0"/>
<keyword evidence="4" id="KW-1185">Reference proteome</keyword>
<dbReference type="EMBL" id="FNYW01000011">
    <property type="protein sequence ID" value="SEI68707.1"/>
    <property type="molecule type" value="Genomic_DNA"/>
</dbReference>
<dbReference type="InterPro" id="IPR023214">
    <property type="entry name" value="HAD_sf"/>
</dbReference>
<comment type="similarity">
    <text evidence="1">Belongs to the HAD-like hydrolase superfamily. S-2-haloalkanoic acid dehalogenase family.</text>
</comment>
<dbReference type="SFLD" id="SFLDS00003">
    <property type="entry name" value="Haloacid_Dehalogenase"/>
    <property type="match status" value="1"/>
</dbReference>
<proteinExistence type="inferred from homology"/>
<dbReference type="InterPro" id="IPR051540">
    <property type="entry name" value="S-2-haloacid_dehalogenase"/>
</dbReference>
<organism evidence="3 4">
    <name type="scientific">Alkalibacterium gilvum</name>
    <dbReference type="NCBI Taxonomy" id="1130080"/>
    <lineage>
        <taxon>Bacteria</taxon>
        <taxon>Bacillati</taxon>
        <taxon>Bacillota</taxon>
        <taxon>Bacilli</taxon>
        <taxon>Lactobacillales</taxon>
        <taxon>Carnobacteriaceae</taxon>
        <taxon>Alkalibacterium</taxon>
    </lineage>
</organism>
<dbReference type="PANTHER" id="PTHR43316">
    <property type="entry name" value="HYDROLASE, HALOACID DELAHOGENASE-RELATED"/>
    <property type="match status" value="1"/>
</dbReference>
<reference evidence="4" key="1">
    <citation type="submission" date="2016-10" db="EMBL/GenBank/DDBJ databases">
        <authorList>
            <person name="Varghese N."/>
            <person name="Submissions S."/>
        </authorList>
    </citation>
    <scope>NUCLEOTIDE SEQUENCE [LARGE SCALE GENOMIC DNA]</scope>
    <source>
        <strain evidence="4">DSM 25751</strain>
    </source>
</reference>
<dbReference type="SUPFAM" id="SSF56784">
    <property type="entry name" value="HAD-like"/>
    <property type="match status" value="1"/>
</dbReference>
<evidence type="ECO:0000256" key="2">
    <source>
        <dbReference type="ARBA" id="ARBA00022801"/>
    </source>
</evidence>
<dbReference type="OrthoDB" id="264363at2"/>
<evidence type="ECO:0000313" key="3">
    <source>
        <dbReference type="EMBL" id="SEI68707.1"/>
    </source>
</evidence>
<dbReference type="PANTHER" id="PTHR43316:SF3">
    <property type="entry name" value="HALOACID DEHALOGENASE, TYPE II (AFU_ORTHOLOGUE AFUA_2G07750)-RELATED"/>
    <property type="match status" value="1"/>
</dbReference>
<protein>
    <submittedName>
        <fullName evidence="3">2-haloacid dehalogenase</fullName>
    </submittedName>
</protein>
<dbReference type="GO" id="GO:0019120">
    <property type="term" value="F:hydrolase activity, acting on acid halide bonds, in C-halide compounds"/>
    <property type="evidence" value="ECO:0007669"/>
    <property type="project" value="InterPro"/>
</dbReference>
<dbReference type="InterPro" id="IPR036412">
    <property type="entry name" value="HAD-like_sf"/>
</dbReference>
<evidence type="ECO:0000256" key="1">
    <source>
        <dbReference type="ARBA" id="ARBA00008106"/>
    </source>
</evidence>
<accession>A0A1H6SVA0</accession>
<dbReference type="InterPro" id="IPR006439">
    <property type="entry name" value="HAD-SF_hydro_IA"/>
</dbReference>
<dbReference type="Proteomes" id="UP000198564">
    <property type="component" value="Unassembled WGS sequence"/>
</dbReference>
<dbReference type="Gene3D" id="1.10.150.240">
    <property type="entry name" value="Putative phosphatase, domain 2"/>
    <property type="match status" value="1"/>
</dbReference>
<dbReference type="STRING" id="1130080.SAMN04488113_1111"/>
<dbReference type="InterPro" id="IPR006328">
    <property type="entry name" value="2-HAD"/>
</dbReference>